<keyword evidence="2" id="KW-1185">Reference proteome</keyword>
<evidence type="ECO:0000313" key="1">
    <source>
        <dbReference type="EMBL" id="MBO0935097.1"/>
    </source>
</evidence>
<dbReference type="AlphaFoldDB" id="A0A939G9T3"/>
<protein>
    <submittedName>
        <fullName evidence="1">DDE-type integrase/transposase/recombinase</fullName>
    </submittedName>
</protein>
<reference evidence="1" key="1">
    <citation type="submission" date="2021-03" db="EMBL/GenBank/DDBJ databases">
        <title>Fibrella sp. HMF5335 genome sequencing and assembly.</title>
        <authorList>
            <person name="Kang H."/>
            <person name="Kim H."/>
            <person name="Bae S."/>
            <person name="Joh K."/>
        </authorList>
    </citation>
    <scope>NUCLEOTIDE SEQUENCE</scope>
    <source>
        <strain evidence="1">HMF5335</strain>
    </source>
</reference>
<organism evidence="1 2">
    <name type="scientific">Fibrella rubiginis</name>
    <dbReference type="NCBI Taxonomy" id="2817060"/>
    <lineage>
        <taxon>Bacteria</taxon>
        <taxon>Pseudomonadati</taxon>
        <taxon>Bacteroidota</taxon>
        <taxon>Cytophagia</taxon>
        <taxon>Cytophagales</taxon>
        <taxon>Spirosomataceae</taxon>
        <taxon>Fibrella</taxon>
    </lineage>
</organism>
<dbReference type="EMBL" id="JAFMYV010000001">
    <property type="protein sequence ID" value="MBO0935097.1"/>
    <property type="molecule type" value="Genomic_DNA"/>
</dbReference>
<comment type="caution">
    <text evidence="1">The sequence shown here is derived from an EMBL/GenBank/DDBJ whole genome shotgun (WGS) entry which is preliminary data.</text>
</comment>
<dbReference type="RefSeq" id="WP_207362668.1">
    <property type="nucleotide sequence ID" value="NZ_JAFMYV010000001.1"/>
</dbReference>
<sequence>MNKLPIAKRSQIIQLLVEGTSLRATSQIADVSINTVTKLLVDVGAACQQFHDDTVINVTSQRVQCDEIWSFVYAKAKNVEEATAAPEGAGDVWTWTGLDADAKLIISWYVGNRDAESALDFMQDVKSRVANRIQLTTDGHKPHLKAVDTAFDGEVYFAQLVKIYGSPEGTGNEKWYSSAEFTGTKKVIIEGRPDEKHISTSFVERQNLTMRMHMRRFTRFTNGFSKKIESHCHAIALHFVYYNFCKVHKTLRVTPAMEAKLADRPMSIQQLVELTD</sequence>
<proteinExistence type="predicted"/>
<accession>A0A939G9T3</accession>
<gene>
    <name evidence="1" type="ORF">J2I47_00925</name>
</gene>
<dbReference type="Proteomes" id="UP000664034">
    <property type="component" value="Unassembled WGS sequence"/>
</dbReference>
<evidence type="ECO:0000313" key="2">
    <source>
        <dbReference type="Proteomes" id="UP000664034"/>
    </source>
</evidence>
<name>A0A939G9T3_9BACT</name>